<reference evidence="2 3" key="1">
    <citation type="submission" date="2016-10" db="EMBL/GenBank/DDBJ databases">
        <authorList>
            <person name="de Groot N.N."/>
        </authorList>
    </citation>
    <scope>NUCLEOTIDE SEQUENCE [LARGE SCALE GENOMIC DNA]</scope>
    <source>
        <strain evidence="2 3">CPCC 202808</strain>
    </source>
</reference>
<dbReference type="EMBL" id="FOOI01000010">
    <property type="protein sequence ID" value="SFG96843.1"/>
    <property type="molecule type" value="Genomic_DNA"/>
</dbReference>
<evidence type="ECO:0000313" key="2">
    <source>
        <dbReference type="EMBL" id="SFG96843.1"/>
    </source>
</evidence>
<name>A0A1I2W649_9ACTN</name>
<protein>
    <submittedName>
        <fullName evidence="2">Uncharacterized conserved protein YdeI, YjbR/CyaY-like superfamily, DUF1801 family</fullName>
    </submittedName>
    <submittedName>
        <fullName evidence="1">Uncharacterized protein YdeI (YjbR/CyaY-like superfamily)</fullName>
    </submittedName>
</protein>
<reference evidence="1 4" key="2">
    <citation type="submission" date="2020-07" db="EMBL/GenBank/DDBJ databases">
        <title>Sequencing the genomes of 1000 actinobacteria strains.</title>
        <authorList>
            <person name="Klenk H.-P."/>
        </authorList>
    </citation>
    <scope>NUCLEOTIDE SEQUENCE [LARGE SCALE GENOMIC DNA]</scope>
    <source>
        <strain evidence="1 4">DSM 45117</strain>
    </source>
</reference>
<dbReference type="AlphaFoldDB" id="A0A1I2W649"/>
<dbReference type="EMBL" id="JACBZA010000001">
    <property type="protein sequence ID" value="NYH82733.1"/>
    <property type="molecule type" value="Genomic_DNA"/>
</dbReference>
<dbReference type="Pfam" id="PF13376">
    <property type="entry name" value="OmdA"/>
    <property type="match status" value="1"/>
</dbReference>
<dbReference type="Proteomes" id="UP000199052">
    <property type="component" value="Unassembled WGS sequence"/>
</dbReference>
<proteinExistence type="predicted"/>
<dbReference type="RefSeq" id="WP_092884809.1">
    <property type="nucleotide sequence ID" value="NZ_FOOI01000010.1"/>
</dbReference>
<accession>A0A1I2W649</accession>
<dbReference type="OrthoDB" id="9796999at2"/>
<sequence>MEQDLSVVVDAVDAVVARTASEWRAWLTRHSRTEKETWLVIQHKDSGTPSVRYAEAIEQALCFGWIDGLHRRNDVSSSRLRFSPRTPRSTWSPLNRRRAERMIELGRMTEQGRAVVDLARANGTWQVLPDGDGSDLPEDLRVALAENPSARANFQAFAPSSRRLILGWIATAKRPDTRRRRITRTVDLAAVGLRAQHAGDRVPVSPGRRRSWPR</sequence>
<evidence type="ECO:0000313" key="3">
    <source>
        <dbReference type="Proteomes" id="UP000199052"/>
    </source>
</evidence>
<evidence type="ECO:0000313" key="1">
    <source>
        <dbReference type="EMBL" id="NYH82733.1"/>
    </source>
</evidence>
<gene>
    <name evidence="1" type="ORF">FHR37_001584</name>
    <name evidence="2" type="ORF">SAMN05421678_110114</name>
</gene>
<dbReference type="Proteomes" id="UP000533017">
    <property type="component" value="Unassembled WGS sequence"/>
</dbReference>
<organism evidence="2 3">
    <name type="scientific">Actinopolymorpha cephalotaxi</name>
    <dbReference type="NCBI Taxonomy" id="504797"/>
    <lineage>
        <taxon>Bacteria</taxon>
        <taxon>Bacillati</taxon>
        <taxon>Actinomycetota</taxon>
        <taxon>Actinomycetes</taxon>
        <taxon>Propionibacteriales</taxon>
        <taxon>Actinopolymorphaceae</taxon>
        <taxon>Actinopolymorpha</taxon>
    </lineage>
</organism>
<evidence type="ECO:0000313" key="4">
    <source>
        <dbReference type="Proteomes" id="UP000533017"/>
    </source>
</evidence>
<keyword evidence="4" id="KW-1185">Reference proteome</keyword>